<evidence type="ECO:0000256" key="1">
    <source>
        <dbReference type="ARBA" id="ARBA00004123"/>
    </source>
</evidence>
<protein>
    <recommendedName>
        <fullName evidence="9">TF-B3 domain-containing protein</fullName>
    </recommendedName>
</protein>
<evidence type="ECO:0000256" key="4">
    <source>
        <dbReference type="ARBA" id="ARBA00023163"/>
    </source>
</evidence>
<dbReference type="SUPFAM" id="SSF101936">
    <property type="entry name" value="DNA-binding pseudobarrel domain"/>
    <property type="match status" value="1"/>
</dbReference>
<keyword evidence="5" id="KW-0539">Nucleus</keyword>
<evidence type="ECO:0000313" key="8">
    <source>
        <dbReference type="Proteomes" id="UP000188268"/>
    </source>
</evidence>
<dbReference type="InterPro" id="IPR015300">
    <property type="entry name" value="DNA-bd_pseudobarrel_sf"/>
</dbReference>
<gene>
    <name evidence="7" type="ORF">CCACVL1_29205</name>
</gene>
<name>A0A1R3G354_COCAP</name>
<keyword evidence="4" id="KW-0804">Transcription</keyword>
<dbReference type="Proteomes" id="UP000188268">
    <property type="component" value="Unassembled WGS sequence"/>
</dbReference>
<comment type="caution">
    <text evidence="7">The sequence shown here is derived from an EMBL/GenBank/DDBJ whole genome shotgun (WGS) entry which is preliminary data.</text>
</comment>
<dbReference type="EMBL" id="AWWV01015497">
    <property type="protein sequence ID" value="OMO52506.1"/>
    <property type="molecule type" value="Genomic_DNA"/>
</dbReference>
<evidence type="ECO:0000256" key="6">
    <source>
        <dbReference type="SAM" id="MobiDB-lite"/>
    </source>
</evidence>
<keyword evidence="3" id="KW-0238">DNA-binding</keyword>
<keyword evidence="8" id="KW-1185">Reference proteome</keyword>
<evidence type="ECO:0000313" key="7">
    <source>
        <dbReference type="EMBL" id="OMO52506.1"/>
    </source>
</evidence>
<feature type="region of interest" description="Disordered" evidence="6">
    <location>
        <begin position="82"/>
        <end position="101"/>
    </location>
</feature>
<evidence type="ECO:0000256" key="5">
    <source>
        <dbReference type="ARBA" id="ARBA00023242"/>
    </source>
</evidence>
<reference evidence="7 8" key="1">
    <citation type="submission" date="2013-09" db="EMBL/GenBank/DDBJ databases">
        <title>Corchorus capsularis genome sequencing.</title>
        <authorList>
            <person name="Alam M."/>
            <person name="Haque M.S."/>
            <person name="Islam M.S."/>
            <person name="Emdad E.M."/>
            <person name="Islam M.M."/>
            <person name="Ahmed B."/>
            <person name="Halim A."/>
            <person name="Hossen Q.M.M."/>
            <person name="Hossain M.Z."/>
            <person name="Ahmed R."/>
            <person name="Khan M.M."/>
            <person name="Islam R."/>
            <person name="Rashid M.M."/>
            <person name="Khan S.A."/>
            <person name="Rahman M.S."/>
            <person name="Alam M."/>
        </authorList>
    </citation>
    <scope>NUCLEOTIDE SEQUENCE [LARGE SCALE GENOMIC DNA]</scope>
    <source>
        <strain evidence="8">cv. CVL-1</strain>
        <tissue evidence="7">Whole seedling</tissue>
    </source>
</reference>
<accession>A0A1R3G354</accession>
<proteinExistence type="predicted"/>
<sequence>MMFNSKASWEKRCNVTMKWLTESPRTLVLQGTELSLFFANECFQPDEHLHITYGGNGIFSISRTYDGEGLLLDDRELRCKRRRRLAPTPPPHQRQEVGVDRTRHHQVHPNKCLKCESVHYQANAVNGYGLAIVDGWGDFVHAAGLQAGDWVWFRRIEGGILVTKAE</sequence>
<comment type="subcellular location">
    <subcellularLocation>
        <location evidence="1">Nucleus</location>
    </subcellularLocation>
</comment>
<keyword evidence="2" id="KW-0805">Transcription regulation</keyword>
<dbReference type="GO" id="GO:0003677">
    <property type="term" value="F:DNA binding"/>
    <property type="evidence" value="ECO:0007669"/>
    <property type="project" value="UniProtKB-KW"/>
</dbReference>
<dbReference type="GO" id="GO:0005634">
    <property type="term" value="C:nucleus"/>
    <property type="evidence" value="ECO:0007669"/>
    <property type="project" value="UniProtKB-SubCell"/>
</dbReference>
<organism evidence="7 8">
    <name type="scientific">Corchorus capsularis</name>
    <name type="common">Jute</name>
    <dbReference type="NCBI Taxonomy" id="210143"/>
    <lineage>
        <taxon>Eukaryota</taxon>
        <taxon>Viridiplantae</taxon>
        <taxon>Streptophyta</taxon>
        <taxon>Embryophyta</taxon>
        <taxon>Tracheophyta</taxon>
        <taxon>Spermatophyta</taxon>
        <taxon>Magnoliopsida</taxon>
        <taxon>eudicotyledons</taxon>
        <taxon>Gunneridae</taxon>
        <taxon>Pentapetalae</taxon>
        <taxon>rosids</taxon>
        <taxon>malvids</taxon>
        <taxon>Malvales</taxon>
        <taxon>Malvaceae</taxon>
        <taxon>Grewioideae</taxon>
        <taxon>Apeibeae</taxon>
        <taxon>Corchorus</taxon>
    </lineage>
</organism>
<evidence type="ECO:0000256" key="2">
    <source>
        <dbReference type="ARBA" id="ARBA00023015"/>
    </source>
</evidence>
<evidence type="ECO:0000256" key="3">
    <source>
        <dbReference type="ARBA" id="ARBA00023125"/>
    </source>
</evidence>
<dbReference type="AlphaFoldDB" id="A0A1R3G354"/>
<dbReference type="Gramene" id="OMO52506">
    <property type="protein sequence ID" value="OMO52506"/>
    <property type="gene ID" value="CCACVL1_29205"/>
</dbReference>
<evidence type="ECO:0008006" key="9">
    <source>
        <dbReference type="Google" id="ProtNLM"/>
    </source>
</evidence>